<accession>X1SC52</accession>
<evidence type="ECO:0000313" key="1">
    <source>
        <dbReference type="EMBL" id="GAI90548.1"/>
    </source>
</evidence>
<feature type="non-terminal residue" evidence="1">
    <location>
        <position position="1"/>
    </location>
</feature>
<dbReference type="AlphaFoldDB" id="X1SC52"/>
<protein>
    <submittedName>
        <fullName evidence="1">Uncharacterized protein</fullName>
    </submittedName>
</protein>
<gene>
    <name evidence="1" type="ORF">S12H4_30526</name>
</gene>
<reference evidence="1" key="1">
    <citation type="journal article" date="2014" name="Front. Microbiol.">
        <title>High frequency of phylogenetically diverse reductive dehalogenase-homologous genes in deep subseafloor sedimentary metagenomes.</title>
        <authorList>
            <person name="Kawai M."/>
            <person name="Futagami T."/>
            <person name="Toyoda A."/>
            <person name="Takaki Y."/>
            <person name="Nishi S."/>
            <person name="Hori S."/>
            <person name="Arai W."/>
            <person name="Tsubouchi T."/>
            <person name="Morono Y."/>
            <person name="Uchiyama I."/>
            <person name="Ito T."/>
            <person name="Fujiyama A."/>
            <person name="Inagaki F."/>
            <person name="Takami H."/>
        </authorList>
    </citation>
    <scope>NUCLEOTIDE SEQUENCE</scope>
    <source>
        <strain evidence="1">Expedition CK06-06</strain>
    </source>
</reference>
<proteinExistence type="predicted"/>
<name>X1SC52_9ZZZZ</name>
<comment type="caution">
    <text evidence="1">The sequence shown here is derived from an EMBL/GenBank/DDBJ whole genome shotgun (WGS) entry which is preliminary data.</text>
</comment>
<dbReference type="EMBL" id="BARW01017712">
    <property type="protein sequence ID" value="GAI90548.1"/>
    <property type="molecule type" value="Genomic_DNA"/>
</dbReference>
<organism evidence="1">
    <name type="scientific">marine sediment metagenome</name>
    <dbReference type="NCBI Taxonomy" id="412755"/>
    <lineage>
        <taxon>unclassified sequences</taxon>
        <taxon>metagenomes</taxon>
        <taxon>ecological metagenomes</taxon>
    </lineage>
</organism>
<sequence length="59" mass="6625">ADIQGKAGGSQKLPLAFLGQTYLELQPQSSTDPLAHRKNQPKKTRLMIILNTKQRPLHF</sequence>